<reference evidence="3" key="1">
    <citation type="submission" date="2016-10" db="EMBL/GenBank/DDBJ databases">
        <authorList>
            <person name="Varghese N."/>
            <person name="Submissions S."/>
        </authorList>
    </citation>
    <scope>NUCLEOTIDE SEQUENCE [LARGE SCALE GENOMIC DNA]</scope>
    <source>
        <strain evidence="3">DSM 15719</strain>
    </source>
</reference>
<accession>A0A1H9P0L3</accession>
<dbReference type="InterPro" id="IPR005151">
    <property type="entry name" value="Tail-specific_protease"/>
</dbReference>
<dbReference type="PANTHER" id="PTHR32060">
    <property type="entry name" value="TAIL-SPECIFIC PROTEASE"/>
    <property type="match status" value="1"/>
</dbReference>
<gene>
    <name evidence="2" type="ORF">SAMN05444355_11218</name>
</gene>
<dbReference type="PANTHER" id="PTHR32060:SF30">
    <property type="entry name" value="CARBOXY-TERMINAL PROCESSING PROTEASE CTPA"/>
    <property type="match status" value="1"/>
</dbReference>
<proteinExistence type="predicted"/>
<name>A0A1H9P0L3_FLAFI</name>
<dbReference type="SUPFAM" id="SSF52096">
    <property type="entry name" value="ClpP/crotonase"/>
    <property type="match status" value="1"/>
</dbReference>
<sequence>MKKIFLYVFILLYFTQCSSVKKHNAHLKALIPIDELKADVDFTYKKLQKLHPQLYWYISKEELDYKFDSLKSTIREPITPLEFYKKLSPIVAAVRQGHSYLYPASMQMTKKETKALIKKGTGPFSQFDFDFFDNKLYVVNNKSYDKSIKAGSEVIAVNGIKPLALIEEYNNYYSSDGYNTTLKTRTSGKRFSSYFTVENGIKDSLTYTLKFNDSIQLITITRYKDDSIKKKELKTQKGITALDRAKSRTFRRKKRVNGYNADSKNYNRNLDFMEKDSSIAIMKIRSFNKGDFRPFYKESFRKIENYKSNTLILDLRDNGGGRLNEIVDLYSYLVDSTFVFLEKSEVVSKSSLMEGAYFNGGSFGLKILKTIYAPLLYSYLLLTVHKDDTGKSWYATHTRPHKVHTNPFKGKIYVLINGGSFSASSLISSNLKSSKRVTFVGEETGGAFNGTVAGFMPVIKLPNSKLNIRIGLMVMTPHHKTEIKGHGIFPDKEISTSLEDRLKENDPQLNWILNDLKTNKKN</sequence>
<feature type="domain" description="Tail specific protease" evidence="1">
    <location>
        <begin position="213"/>
        <end position="495"/>
    </location>
</feature>
<dbReference type="EMBL" id="FOFZ01000012">
    <property type="protein sequence ID" value="SER41718.1"/>
    <property type="molecule type" value="Genomic_DNA"/>
</dbReference>
<organism evidence="2 3">
    <name type="scientific">Flavobacterium frigoris</name>
    <dbReference type="NCBI Taxonomy" id="229204"/>
    <lineage>
        <taxon>Bacteria</taxon>
        <taxon>Pseudomonadati</taxon>
        <taxon>Bacteroidota</taxon>
        <taxon>Flavobacteriia</taxon>
        <taxon>Flavobacteriales</taxon>
        <taxon>Flavobacteriaceae</taxon>
        <taxon>Flavobacterium</taxon>
    </lineage>
</organism>
<dbReference type="Pfam" id="PF03572">
    <property type="entry name" value="Peptidase_S41"/>
    <property type="match status" value="1"/>
</dbReference>
<dbReference type="Proteomes" id="UP000183658">
    <property type="component" value="Unassembled WGS sequence"/>
</dbReference>
<dbReference type="GO" id="GO:0004175">
    <property type="term" value="F:endopeptidase activity"/>
    <property type="evidence" value="ECO:0007669"/>
    <property type="project" value="TreeGrafter"/>
</dbReference>
<dbReference type="Gene3D" id="3.90.226.10">
    <property type="entry name" value="2-enoyl-CoA Hydratase, Chain A, domain 1"/>
    <property type="match status" value="1"/>
</dbReference>
<evidence type="ECO:0000259" key="1">
    <source>
        <dbReference type="SMART" id="SM00245"/>
    </source>
</evidence>
<dbReference type="GO" id="GO:0008236">
    <property type="term" value="F:serine-type peptidase activity"/>
    <property type="evidence" value="ECO:0007669"/>
    <property type="project" value="InterPro"/>
</dbReference>
<keyword evidence="3" id="KW-1185">Reference proteome</keyword>
<dbReference type="AlphaFoldDB" id="A0A1H9P0L3"/>
<evidence type="ECO:0000313" key="3">
    <source>
        <dbReference type="Proteomes" id="UP000183658"/>
    </source>
</evidence>
<dbReference type="OrthoDB" id="5480566at2"/>
<dbReference type="GO" id="GO:0006508">
    <property type="term" value="P:proteolysis"/>
    <property type="evidence" value="ECO:0007669"/>
    <property type="project" value="InterPro"/>
</dbReference>
<dbReference type="SMART" id="SM00245">
    <property type="entry name" value="TSPc"/>
    <property type="match status" value="1"/>
</dbReference>
<dbReference type="InterPro" id="IPR029045">
    <property type="entry name" value="ClpP/crotonase-like_dom_sf"/>
</dbReference>
<dbReference type="GO" id="GO:0030288">
    <property type="term" value="C:outer membrane-bounded periplasmic space"/>
    <property type="evidence" value="ECO:0007669"/>
    <property type="project" value="TreeGrafter"/>
</dbReference>
<dbReference type="GO" id="GO:0007165">
    <property type="term" value="P:signal transduction"/>
    <property type="evidence" value="ECO:0007669"/>
    <property type="project" value="TreeGrafter"/>
</dbReference>
<dbReference type="RefSeq" id="WP_074724084.1">
    <property type="nucleotide sequence ID" value="NZ_CBCRVS010000013.1"/>
</dbReference>
<protein>
    <submittedName>
        <fullName evidence="2">Peptidase family S41</fullName>
    </submittedName>
</protein>
<evidence type="ECO:0000313" key="2">
    <source>
        <dbReference type="EMBL" id="SER41718.1"/>
    </source>
</evidence>